<keyword evidence="11" id="KW-0413">Isomerase</keyword>
<evidence type="ECO:0000256" key="9">
    <source>
        <dbReference type="ARBA" id="ARBA00023172"/>
    </source>
</evidence>
<dbReference type="EC" id="5.6.2.4" evidence="13 15"/>
<dbReference type="GO" id="GO:0006310">
    <property type="term" value="P:DNA recombination"/>
    <property type="evidence" value="ECO:0007669"/>
    <property type="project" value="UniProtKB-UniRule"/>
</dbReference>
<dbReference type="GO" id="GO:0006281">
    <property type="term" value="P:DNA repair"/>
    <property type="evidence" value="ECO:0007669"/>
    <property type="project" value="UniProtKB-UniRule"/>
</dbReference>
<evidence type="ECO:0000256" key="1">
    <source>
        <dbReference type="ARBA" id="ARBA00007504"/>
    </source>
</evidence>
<dbReference type="SMART" id="SM00487">
    <property type="entry name" value="DEXDc"/>
    <property type="match status" value="1"/>
</dbReference>
<keyword evidence="10 15" id="KW-0234">DNA repair</keyword>
<dbReference type="Gene3D" id="3.40.50.300">
    <property type="entry name" value="P-loop containing nucleotide triphosphate hydrolases"/>
    <property type="match status" value="2"/>
</dbReference>
<dbReference type="InterPro" id="IPR033454">
    <property type="entry name" value="RecG_wedge"/>
</dbReference>
<dbReference type="RefSeq" id="WP_118436999.1">
    <property type="nucleotide sequence ID" value="NZ_QRXS01000012.1"/>
</dbReference>
<dbReference type="GO" id="GO:0003677">
    <property type="term" value="F:DNA binding"/>
    <property type="evidence" value="ECO:0007669"/>
    <property type="project" value="UniProtKB-KW"/>
</dbReference>
<keyword evidence="4 15" id="KW-0227">DNA damage</keyword>
<evidence type="ECO:0000256" key="3">
    <source>
        <dbReference type="ARBA" id="ARBA00022741"/>
    </source>
</evidence>
<evidence type="ECO:0000256" key="6">
    <source>
        <dbReference type="ARBA" id="ARBA00022806"/>
    </source>
</evidence>
<evidence type="ECO:0000256" key="15">
    <source>
        <dbReference type="RuleBase" id="RU363016"/>
    </source>
</evidence>
<organism evidence="16 17">
    <name type="scientific">Bacteroides cellulosilyticus</name>
    <dbReference type="NCBI Taxonomy" id="246787"/>
    <lineage>
        <taxon>Bacteria</taxon>
        <taxon>Pseudomonadati</taxon>
        <taxon>Bacteroidota</taxon>
        <taxon>Bacteroidia</taxon>
        <taxon>Bacteroidales</taxon>
        <taxon>Bacteroidaceae</taxon>
        <taxon>Bacteroides</taxon>
    </lineage>
</organism>
<dbReference type="InterPro" id="IPR001650">
    <property type="entry name" value="Helicase_C-like"/>
</dbReference>
<reference evidence="16 17" key="1">
    <citation type="journal article" date="2019" name="Nat. Med.">
        <title>A library of human gut bacterial isolates paired with longitudinal multiomics data enables mechanistic microbiome research.</title>
        <authorList>
            <person name="Poyet M."/>
            <person name="Groussin M."/>
            <person name="Gibbons S.M."/>
            <person name="Avila-Pacheco J."/>
            <person name="Jiang X."/>
            <person name="Kearney S.M."/>
            <person name="Perrotta A.R."/>
            <person name="Berdy B."/>
            <person name="Zhao S."/>
            <person name="Lieberman T.D."/>
            <person name="Swanson P.K."/>
            <person name="Smith M."/>
            <person name="Roesemann S."/>
            <person name="Alexander J.E."/>
            <person name="Rich S.A."/>
            <person name="Livny J."/>
            <person name="Vlamakis H."/>
            <person name="Clish C."/>
            <person name="Bullock K."/>
            <person name="Deik A."/>
            <person name="Scott J."/>
            <person name="Pierce K.A."/>
            <person name="Xavier R.J."/>
            <person name="Alm E.J."/>
        </authorList>
    </citation>
    <scope>NUCLEOTIDE SEQUENCE [LARGE SCALE GENOMIC DNA]</scope>
    <source>
        <strain evidence="16 17">BIOML-A7</strain>
    </source>
</reference>
<gene>
    <name evidence="16" type="primary">recG</name>
    <name evidence="16" type="ORF">F2Y86_12800</name>
</gene>
<dbReference type="PANTHER" id="PTHR47964:SF1">
    <property type="entry name" value="ATP-DEPENDENT DNA HELICASE HOMOLOG RECG, CHLOROPLASTIC"/>
    <property type="match status" value="1"/>
</dbReference>
<accession>A0A412RLR7</accession>
<comment type="function">
    <text evidence="15">Plays a critical role in recombination and DNA repair. Helps process Holliday junction intermediates to mature products by catalyzing branch migration. Has replication fork regression activity, unwinds stalled or blocked replication forks to make a HJ that can be resolved. Has a DNA unwinding activity characteristic of a DNA helicase with 3'-5' polarity.</text>
</comment>
<dbReference type="SMART" id="SM00490">
    <property type="entry name" value="HELICc"/>
    <property type="match status" value="1"/>
</dbReference>
<comment type="similarity">
    <text evidence="1 15">Belongs to the helicase family. RecG subfamily.</text>
</comment>
<evidence type="ECO:0000256" key="13">
    <source>
        <dbReference type="ARBA" id="ARBA00034808"/>
    </source>
</evidence>
<dbReference type="InterPro" id="IPR011545">
    <property type="entry name" value="DEAD/DEAH_box_helicase_dom"/>
</dbReference>
<name>A0A412RLR7_9BACE</name>
<comment type="catalytic activity">
    <reaction evidence="12 15">
        <text>Couples ATP hydrolysis with the unwinding of duplex DNA by translocating in the 3'-5' direction.</text>
        <dbReference type="EC" id="5.6.2.4"/>
    </reaction>
</comment>
<sequence length="698" mass="79241">MFDLASRDIKYLSGVGPQRASVLNKELNIYSLHDLLYYFPYKYVDRSRIYYIHEIDGTMPYIQLKGEILGFETIGEGRQRRLIAHFSDGTGIVDLVWFQGIKFLVGKYKVHQEYIVFGKPSVFNGRINIAHPDIDNASELKLSTMGLQPYYNTTEKMKRSSLNSHAIEKMMSAVVQQLREPLPETLSPPILTEHHLMPLTEALMNIHFPANPELLRKAQYRLKFEELFYVQLNILRYAKDRQRKYRGYVFETVGEIFNTFYAKNLPFELTGAQKRVLKEIRRDVGSGKQMNRLLQGDVGSGKTLVALMSMLIALDNGYQACMMAPTEILANQHFETIRELLYGMDIRVELLTGSVKGKKREAILTGLLTGDVRILIGTHAVIEDTVNFSSLGLVVIDEQHRFGVAQRARLWTKNAQPPHVLVMTATPIPRTLAMTLYGDLDVSVIDELPPGRKPIVTIHKYDAHRVSLYQSVHRQIAEGRQVYIVYPLIKESEKIDLKNLEEGYLHICEEFPDCKVCKVHGKMKAAEKDAQMQLFVSGEAQIMVATTVIEVGVNVPNASVMIIENAERFGLSQLHQLRGRVGRGAEQSYCILVTGYKLVEETRKRLEIMVRTNDGFEIAEADLKLRGPGDLEGTQQSGIAFDLKIADIARDGQLLQYVRNVAEEVVDADPTGIRPENEILWRQLKALRKTNVNWASIS</sequence>
<evidence type="ECO:0000313" key="17">
    <source>
        <dbReference type="Proteomes" id="UP000325055"/>
    </source>
</evidence>
<comment type="caution">
    <text evidence="16">The sequence shown here is derived from an EMBL/GenBank/DDBJ whole genome shotgun (WGS) entry which is preliminary data.</text>
</comment>
<dbReference type="NCBIfam" id="NF008168">
    <property type="entry name" value="PRK10917.2-2"/>
    <property type="match status" value="1"/>
</dbReference>
<dbReference type="InterPro" id="IPR012340">
    <property type="entry name" value="NA-bd_OB-fold"/>
</dbReference>
<evidence type="ECO:0000256" key="4">
    <source>
        <dbReference type="ARBA" id="ARBA00022763"/>
    </source>
</evidence>
<dbReference type="InterPro" id="IPR027417">
    <property type="entry name" value="P-loop_NTPase"/>
</dbReference>
<keyword evidence="3 15" id="KW-0547">Nucleotide-binding</keyword>
<dbReference type="Pfam" id="PF00270">
    <property type="entry name" value="DEAD"/>
    <property type="match status" value="1"/>
</dbReference>
<dbReference type="PANTHER" id="PTHR47964">
    <property type="entry name" value="ATP-DEPENDENT DNA HELICASE HOMOLOG RECG, CHLOROPLASTIC"/>
    <property type="match status" value="1"/>
</dbReference>
<dbReference type="GO" id="GO:0043138">
    <property type="term" value="F:3'-5' DNA helicase activity"/>
    <property type="evidence" value="ECO:0007669"/>
    <property type="project" value="UniProtKB-EC"/>
</dbReference>
<evidence type="ECO:0000256" key="8">
    <source>
        <dbReference type="ARBA" id="ARBA00023125"/>
    </source>
</evidence>
<keyword evidence="7 15" id="KW-0067">ATP-binding</keyword>
<dbReference type="GO" id="GO:0016787">
    <property type="term" value="F:hydrolase activity"/>
    <property type="evidence" value="ECO:0007669"/>
    <property type="project" value="UniProtKB-KW"/>
</dbReference>
<dbReference type="NCBIfam" id="NF008165">
    <property type="entry name" value="PRK10917.1-3"/>
    <property type="match status" value="1"/>
</dbReference>
<dbReference type="InterPro" id="IPR045562">
    <property type="entry name" value="RecG_dom3_C"/>
</dbReference>
<dbReference type="Pfam" id="PF00271">
    <property type="entry name" value="Helicase_C"/>
    <property type="match status" value="1"/>
</dbReference>
<evidence type="ECO:0000256" key="12">
    <source>
        <dbReference type="ARBA" id="ARBA00034617"/>
    </source>
</evidence>
<dbReference type="PROSITE" id="PS51194">
    <property type="entry name" value="HELICASE_CTER"/>
    <property type="match status" value="1"/>
</dbReference>
<keyword evidence="5 15" id="KW-0378">Hydrolase</keyword>
<keyword evidence="9 15" id="KW-0233">DNA recombination</keyword>
<dbReference type="Pfam" id="PF17191">
    <property type="entry name" value="RecG_wedge"/>
    <property type="match status" value="1"/>
</dbReference>
<evidence type="ECO:0000256" key="14">
    <source>
        <dbReference type="ARBA" id="ARBA00048988"/>
    </source>
</evidence>
<keyword evidence="8" id="KW-0238">DNA-binding</keyword>
<dbReference type="Pfam" id="PF19833">
    <property type="entry name" value="RecG_dom3_C"/>
    <property type="match status" value="1"/>
</dbReference>
<evidence type="ECO:0000256" key="7">
    <source>
        <dbReference type="ARBA" id="ARBA00022840"/>
    </source>
</evidence>
<dbReference type="NCBIfam" id="TIGR00643">
    <property type="entry name" value="recG"/>
    <property type="match status" value="1"/>
</dbReference>
<evidence type="ECO:0000256" key="10">
    <source>
        <dbReference type="ARBA" id="ARBA00023204"/>
    </source>
</evidence>
<dbReference type="InterPro" id="IPR047112">
    <property type="entry name" value="RecG/Mfd"/>
</dbReference>
<dbReference type="SUPFAM" id="SSF52540">
    <property type="entry name" value="P-loop containing nucleoside triphosphate hydrolases"/>
    <property type="match status" value="2"/>
</dbReference>
<evidence type="ECO:0000313" key="16">
    <source>
        <dbReference type="EMBL" id="KAA5408674.1"/>
    </source>
</evidence>
<dbReference type="PROSITE" id="PS51192">
    <property type="entry name" value="HELICASE_ATP_BIND_1"/>
    <property type="match status" value="1"/>
</dbReference>
<dbReference type="Gene3D" id="2.40.50.140">
    <property type="entry name" value="Nucleic acid-binding proteins"/>
    <property type="match status" value="1"/>
</dbReference>
<dbReference type="InterPro" id="IPR004609">
    <property type="entry name" value="ATP-dep_DNA_helicase_RecG"/>
</dbReference>
<dbReference type="GO" id="GO:0005524">
    <property type="term" value="F:ATP binding"/>
    <property type="evidence" value="ECO:0007669"/>
    <property type="project" value="UniProtKB-KW"/>
</dbReference>
<evidence type="ECO:0000256" key="5">
    <source>
        <dbReference type="ARBA" id="ARBA00022801"/>
    </source>
</evidence>
<keyword evidence="6 15" id="KW-0347">Helicase</keyword>
<protein>
    <recommendedName>
        <fullName evidence="2 15">ATP-dependent DNA helicase RecG</fullName>
        <ecNumber evidence="13 15">5.6.2.4</ecNumber>
    </recommendedName>
</protein>
<evidence type="ECO:0000256" key="2">
    <source>
        <dbReference type="ARBA" id="ARBA00017846"/>
    </source>
</evidence>
<dbReference type="InterPro" id="IPR014001">
    <property type="entry name" value="Helicase_ATP-bd"/>
</dbReference>
<dbReference type="CDD" id="cd17992">
    <property type="entry name" value="DEXHc_RecG"/>
    <property type="match status" value="1"/>
</dbReference>
<proteinExistence type="inferred from homology"/>
<dbReference type="SUPFAM" id="SSF50249">
    <property type="entry name" value="Nucleic acid-binding proteins"/>
    <property type="match status" value="1"/>
</dbReference>
<dbReference type="Proteomes" id="UP000325055">
    <property type="component" value="Unassembled WGS sequence"/>
</dbReference>
<dbReference type="EMBL" id="VVYW01000009">
    <property type="protein sequence ID" value="KAA5408674.1"/>
    <property type="molecule type" value="Genomic_DNA"/>
</dbReference>
<comment type="catalytic activity">
    <reaction evidence="14 15">
        <text>ATP + H2O = ADP + phosphate + H(+)</text>
        <dbReference type="Rhea" id="RHEA:13065"/>
        <dbReference type="ChEBI" id="CHEBI:15377"/>
        <dbReference type="ChEBI" id="CHEBI:15378"/>
        <dbReference type="ChEBI" id="CHEBI:30616"/>
        <dbReference type="ChEBI" id="CHEBI:43474"/>
        <dbReference type="ChEBI" id="CHEBI:456216"/>
        <dbReference type="EC" id="5.6.2.4"/>
    </reaction>
</comment>
<evidence type="ECO:0000256" key="11">
    <source>
        <dbReference type="ARBA" id="ARBA00023235"/>
    </source>
</evidence>
<dbReference type="AlphaFoldDB" id="A0A412RLR7"/>
<dbReference type="CDD" id="cd04488">
    <property type="entry name" value="RecG_wedge_OBF"/>
    <property type="match status" value="1"/>
</dbReference>